<name>A0AAV0YMC3_VICFA</name>
<protein>
    <recommendedName>
        <fullName evidence="6">Stigma-specific Stig1 family protein</fullName>
    </recommendedName>
</protein>
<evidence type="ECO:0008006" key="6">
    <source>
        <dbReference type="Google" id="ProtNLM"/>
    </source>
</evidence>
<dbReference type="Pfam" id="PF04885">
    <property type="entry name" value="Stig1"/>
    <property type="match status" value="1"/>
</dbReference>
<evidence type="ECO:0000313" key="5">
    <source>
        <dbReference type="Proteomes" id="UP001157006"/>
    </source>
</evidence>
<reference evidence="4 5" key="1">
    <citation type="submission" date="2023-01" db="EMBL/GenBank/DDBJ databases">
        <authorList>
            <person name="Kreplak J."/>
        </authorList>
    </citation>
    <scope>NUCLEOTIDE SEQUENCE [LARGE SCALE GENOMIC DNA]</scope>
</reference>
<proteinExistence type="inferred from homology"/>
<sequence length="152" mass="16209">MAALAIQFATVMTLLLVLLIKIEGGHSVSIPNDELNKNSINSVAEEVGMNEESLDCTTRPWICSTRTFPPRSVCCGNRCVDIAKDINNCGICGVTCPLNWQCCNRLCVNTNLSPLNCGGCGRICPIGRLCRSGVCAATFANPALPPLLPPTK</sequence>
<gene>
    <name evidence="4" type="ORF">VFH_I274720</name>
</gene>
<feature type="chain" id="PRO_5043617482" description="Stigma-specific Stig1 family protein" evidence="3">
    <location>
        <begin position="28"/>
        <end position="152"/>
    </location>
</feature>
<dbReference type="EMBL" id="OX451736">
    <property type="protein sequence ID" value="CAI8586891.1"/>
    <property type="molecule type" value="Genomic_DNA"/>
</dbReference>
<evidence type="ECO:0000313" key="4">
    <source>
        <dbReference type="EMBL" id="CAI8586891.1"/>
    </source>
</evidence>
<keyword evidence="2 3" id="KW-0732">Signal</keyword>
<evidence type="ECO:0000256" key="2">
    <source>
        <dbReference type="ARBA" id="ARBA00022729"/>
    </source>
</evidence>
<dbReference type="InterPro" id="IPR006969">
    <property type="entry name" value="Stig-like"/>
</dbReference>
<dbReference type="PANTHER" id="PTHR33227">
    <property type="entry name" value="STIGMA-SPECIFIC STIG1-LIKE PROTEIN 3"/>
    <property type="match status" value="1"/>
</dbReference>
<organism evidence="4 5">
    <name type="scientific">Vicia faba</name>
    <name type="common">Broad bean</name>
    <name type="synonym">Faba vulgaris</name>
    <dbReference type="NCBI Taxonomy" id="3906"/>
    <lineage>
        <taxon>Eukaryota</taxon>
        <taxon>Viridiplantae</taxon>
        <taxon>Streptophyta</taxon>
        <taxon>Embryophyta</taxon>
        <taxon>Tracheophyta</taxon>
        <taxon>Spermatophyta</taxon>
        <taxon>Magnoliopsida</taxon>
        <taxon>eudicotyledons</taxon>
        <taxon>Gunneridae</taxon>
        <taxon>Pentapetalae</taxon>
        <taxon>rosids</taxon>
        <taxon>fabids</taxon>
        <taxon>Fabales</taxon>
        <taxon>Fabaceae</taxon>
        <taxon>Papilionoideae</taxon>
        <taxon>50 kb inversion clade</taxon>
        <taxon>NPAAA clade</taxon>
        <taxon>Hologalegina</taxon>
        <taxon>IRL clade</taxon>
        <taxon>Fabeae</taxon>
        <taxon>Vicia</taxon>
    </lineage>
</organism>
<feature type="signal peptide" evidence="3">
    <location>
        <begin position="1"/>
        <end position="27"/>
    </location>
</feature>
<dbReference type="AlphaFoldDB" id="A0AAV0YMC3"/>
<dbReference type="PANTHER" id="PTHR33227:SF58">
    <property type="entry name" value="STIGMA-SPECIFIC STIG1 FAMILY PROTEIN"/>
    <property type="match status" value="1"/>
</dbReference>
<keyword evidence="5" id="KW-1185">Reference proteome</keyword>
<comment type="similarity">
    <text evidence="1">Belongs to the STIG1 family.</text>
</comment>
<accession>A0AAV0YMC3</accession>
<dbReference type="Proteomes" id="UP001157006">
    <property type="component" value="Chromosome 1L"/>
</dbReference>
<evidence type="ECO:0000256" key="1">
    <source>
        <dbReference type="ARBA" id="ARBA00006010"/>
    </source>
</evidence>
<evidence type="ECO:0000256" key="3">
    <source>
        <dbReference type="SAM" id="SignalP"/>
    </source>
</evidence>